<dbReference type="InterPro" id="IPR035940">
    <property type="entry name" value="CAP_sf"/>
</dbReference>
<dbReference type="RefSeq" id="WP_158740484.1">
    <property type="nucleotide sequence ID" value="NZ_CP024985.1"/>
</dbReference>
<proteinExistence type="predicted"/>
<dbReference type="Proteomes" id="UP000231791">
    <property type="component" value="Chromosome"/>
</dbReference>
<evidence type="ECO:0000313" key="4">
    <source>
        <dbReference type="Proteomes" id="UP000231791"/>
    </source>
</evidence>
<dbReference type="PANTHER" id="PTHR10334">
    <property type="entry name" value="CYSTEINE-RICH SECRETORY PROTEIN-RELATED"/>
    <property type="match status" value="1"/>
</dbReference>
<feature type="region of interest" description="Disordered" evidence="1">
    <location>
        <begin position="69"/>
        <end position="100"/>
    </location>
</feature>
<keyword evidence="4" id="KW-1185">Reference proteome</keyword>
<dbReference type="Gene3D" id="3.40.33.10">
    <property type="entry name" value="CAP"/>
    <property type="match status" value="1"/>
</dbReference>
<dbReference type="GeneID" id="49381634"/>
<dbReference type="EMBL" id="CP024985">
    <property type="protein sequence ID" value="ATZ22386.1"/>
    <property type="molecule type" value="Genomic_DNA"/>
</dbReference>
<evidence type="ECO:0000256" key="2">
    <source>
        <dbReference type="SAM" id="SignalP"/>
    </source>
</evidence>
<reference evidence="3 4" key="1">
    <citation type="submission" date="2017-11" db="EMBL/GenBank/DDBJ databases">
        <title>Complete genome sequence of Streptomyces lavendulae subsp. lavendulae CCM 3239 (formerly 'Streptomyces aureofaciens CCM 3239'), the producer of the angucycline-type antibiotic auricin.</title>
        <authorList>
            <person name="Busche T."/>
            <person name="Novakova R."/>
            <person name="Al'Dilaimi A."/>
            <person name="Homerova D."/>
            <person name="Feckova L."/>
            <person name="Rezuchova B."/>
            <person name="Mingyar E."/>
            <person name="Csolleiova D."/>
            <person name="Bekeova C."/>
            <person name="Winkler A."/>
            <person name="Sevcikova B."/>
            <person name="Kalinowski J."/>
            <person name="Kormanec J."/>
            <person name="Ruckert C."/>
        </authorList>
    </citation>
    <scope>NUCLEOTIDE SEQUENCE [LARGE SCALE GENOMIC DNA]</scope>
    <source>
        <strain evidence="3 4">CCM 3239</strain>
    </source>
</reference>
<organism evidence="3 4">
    <name type="scientific">Streptomyces lavendulae subsp. lavendulae</name>
    <dbReference type="NCBI Taxonomy" id="58340"/>
    <lineage>
        <taxon>Bacteria</taxon>
        <taxon>Bacillati</taxon>
        <taxon>Actinomycetota</taxon>
        <taxon>Actinomycetes</taxon>
        <taxon>Kitasatosporales</taxon>
        <taxon>Streptomycetaceae</taxon>
        <taxon>Streptomyces</taxon>
    </lineage>
</organism>
<protein>
    <submittedName>
        <fullName evidence="3">Cysteine-rich secretory protein family protein</fullName>
    </submittedName>
</protein>
<dbReference type="InterPro" id="IPR014044">
    <property type="entry name" value="CAP_dom"/>
</dbReference>
<dbReference type="Pfam" id="PF00188">
    <property type="entry name" value="CAP"/>
    <property type="match status" value="1"/>
</dbReference>
<dbReference type="AlphaFoldDB" id="A0A2K8P6P4"/>
<dbReference type="OrthoDB" id="4247500at2"/>
<dbReference type="SUPFAM" id="SSF55797">
    <property type="entry name" value="PR-1-like"/>
    <property type="match status" value="1"/>
</dbReference>
<evidence type="ECO:0000313" key="3">
    <source>
        <dbReference type="EMBL" id="ATZ22386.1"/>
    </source>
</evidence>
<dbReference type="PRINTS" id="PR00837">
    <property type="entry name" value="V5TPXLIKE"/>
</dbReference>
<dbReference type="InterPro" id="IPR001283">
    <property type="entry name" value="CRISP-related"/>
</dbReference>
<accession>A0A2K8P6P4</accession>
<sequence>MTIAATLMAGGMLLGAGSTASAAGRAAFPAEVSPGDQTAIVNDTNAIRQTEGAPDIAWDAALASGAQSWADNPGSHAGGLKHDTSFNNGAENMSSAGPSSAVSQWAGEKAAYDAAGPNWDTNSPGYRNWGHYWNMVQKNYTKMGCGAASGVTVCRYA</sequence>
<name>A0A2K8P6P4_STRLA</name>
<feature type="compositionally biased region" description="Polar residues" evidence="1">
    <location>
        <begin position="85"/>
        <end position="100"/>
    </location>
</feature>
<dbReference type="SMART" id="SM00198">
    <property type="entry name" value="SCP"/>
    <property type="match status" value="1"/>
</dbReference>
<gene>
    <name evidence="3" type="ORF">SLAV_02310</name>
</gene>
<dbReference type="KEGG" id="slx:SLAV_02310"/>
<feature type="chain" id="PRO_5043523184" evidence="2">
    <location>
        <begin position="23"/>
        <end position="157"/>
    </location>
</feature>
<keyword evidence="2" id="KW-0732">Signal</keyword>
<evidence type="ECO:0000256" key="1">
    <source>
        <dbReference type="SAM" id="MobiDB-lite"/>
    </source>
</evidence>
<feature type="signal peptide" evidence="2">
    <location>
        <begin position="1"/>
        <end position="22"/>
    </location>
</feature>